<keyword evidence="2" id="KW-1185">Reference proteome</keyword>
<name>A0A5B8V961_9BACT</name>
<organism evidence="1 2">
    <name type="scientific">Panacibacter ginsenosidivorans</name>
    <dbReference type="NCBI Taxonomy" id="1813871"/>
    <lineage>
        <taxon>Bacteria</taxon>
        <taxon>Pseudomonadati</taxon>
        <taxon>Bacteroidota</taxon>
        <taxon>Chitinophagia</taxon>
        <taxon>Chitinophagales</taxon>
        <taxon>Chitinophagaceae</taxon>
        <taxon>Panacibacter</taxon>
    </lineage>
</organism>
<evidence type="ECO:0000313" key="2">
    <source>
        <dbReference type="Proteomes" id="UP000321533"/>
    </source>
</evidence>
<proteinExistence type="predicted"/>
<sequence>MKISIKERSLIAWIATLFLKQKKVAIVTCNIIHLWNTGKEEFLENKKWLQHELVHVLQYREHGCFKFMALYLWESLKKGYHRNKFEEEARLYENESALSSLVQVK</sequence>
<dbReference type="OrthoDB" id="679343at2"/>
<dbReference type="AlphaFoldDB" id="A0A5B8V961"/>
<accession>A0A5B8V961</accession>
<dbReference type="Proteomes" id="UP000321533">
    <property type="component" value="Chromosome"/>
</dbReference>
<dbReference type="RefSeq" id="WP_147189482.1">
    <property type="nucleotide sequence ID" value="NZ_CP042435.1"/>
</dbReference>
<dbReference type="EMBL" id="CP042435">
    <property type="protein sequence ID" value="QEC67675.1"/>
    <property type="molecule type" value="Genomic_DNA"/>
</dbReference>
<dbReference type="KEGG" id="pgin:FRZ67_10360"/>
<protein>
    <submittedName>
        <fullName evidence="1">DUF4157 domain-containing protein</fullName>
    </submittedName>
</protein>
<gene>
    <name evidence="1" type="ORF">FRZ67_10360</name>
</gene>
<reference evidence="1 2" key="1">
    <citation type="journal article" date="2016" name="Int. J. Syst. Evol. Microbiol.">
        <title>Panacibacter ginsenosidivorans gen. nov., sp. nov., with ginsenoside converting activity isolated from soil of a ginseng field.</title>
        <authorList>
            <person name="Siddiqi M.Z."/>
            <person name="Muhammad Shafi S."/>
            <person name="Choi K.D."/>
            <person name="Im W.T."/>
        </authorList>
    </citation>
    <scope>NUCLEOTIDE SEQUENCE [LARGE SCALE GENOMIC DNA]</scope>
    <source>
        <strain evidence="1 2">Gsoil1550</strain>
    </source>
</reference>
<evidence type="ECO:0000313" key="1">
    <source>
        <dbReference type="EMBL" id="QEC67675.1"/>
    </source>
</evidence>